<dbReference type="GO" id="GO:0006259">
    <property type="term" value="P:DNA metabolic process"/>
    <property type="evidence" value="ECO:0007669"/>
    <property type="project" value="InterPro"/>
</dbReference>
<name>A0A378MGJ8_LISGR</name>
<dbReference type="InterPro" id="IPR018330">
    <property type="entry name" value="RecT_fam"/>
</dbReference>
<feature type="region of interest" description="Disordered" evidence="1">
    <location>
        <begin position="235"/>
        <end position="281"/>
    </location>
</feature>
<dbReference type="Proteomes" id="UP000254879">
    <property type="component" value="Unassembled WGS sequence"/>
</dbReference>
<reference evidence="2 3" key="1">
    <citation type="submission" date="2018-06" db="EMBL/GenBank/DDBJ databases">
        <authorList>
            <consortium name="Pathogen Informatics"/>
            <person name="Doyle S."/>
        </authorList>
    </citation>
    <scope>NUCLEOTIDE SEQUENCE [LARGE SCALE GENOMIC DNA]</scope>
    <source>
        <strain evidence="3">NCTC 10815</strain>
    </source>
</reference>
<proteinExistence type="predicted"/>
<accession>A0A378MGJ8</accession>
<dbReference type="AlphaFoldDB" id="A0A378MGJ8"/>
<evidence type="ECO:0000256" key="1">
    <source>
        <dbReference type="SAM" id="MobiDB-lite"/>
    </source>
</evidence>
<organism evidence="2 3">
    <name type="scientific">Listeria grayi</name>
    <name type="common">Listeria murrayi</name>
    <dbReference type="NCBI Taxonomy" id="1641"/>
    <lineage>
        <taxon>Bacteria</taxon>
        <taxon>Bacillati</taxon>
        <taxon>Bacillota</taxon>
        <taxon>Bacilli</taxon>
        <taxon>Bacillales</taxon>
        <taxon>Listeriaceae</taxon>
        <taxon>Listeria</taxon>
    </lineage>
</organism>
<dbReference type="Pfam" id="PF03837">
    <property type="entry name" value="RecT"/>
    <property type="match status" value="1"/>
</dbReference>
<dbReference type="InterPro" id="IPR004590">
    <property type="entry name" value="ssDNA_annealing_RecT"/>
</dbReference>
<evidence type="ECO:0000313" key="2">
    <source>
        <dbReference type="EMBL" id="STY45497.1"/>
    </source>
</evidence>
<dbReference type="RefSeq" id="WP_115346343.1">
    <property type="nucleotide sequence ID" value="NZ_UGPG01000001.1"/>
</dbReference>
<protein>
    <submittedName>
        <fullName evidence="2">P33</fullName>
    </submittedName>
</protein>
<evidence type="ECO:0000313" key="3">
    <source>
        <dbReference type="Proteomes" id="UP000254879"/>
    </source>
</evidence>
<gene>
    <name evidence="2" type="primary">recT</name>
    <name evidence="2" type="ORF">NCTC10815_02877</name>
</gene>
<sequence length="281" mass="31476">MATNNSLKKDVATKQSGDVGTAQSLGLKGMLNAPTMKKKFEEIQGKRAPQFMTSLLNIYSNDSYLQKADPMSIVTSAMVAATLDLPIDKNLGYAWIVPYYDKKIGGQAAQFQLGYKGYIQLALRTGQYKAINVIEVREGELIKWNRLTEELELDLDATESDEVIGYCGYFRLINGFEKTVYWTKAEIEAHKKKFSKSDFGWKNDWHAMAKKTVLRNLLSKWGILSIDMQTAVTSDEADPQELKEVTDISEQEIIEAQAEPEVQNKPSDTLPEGSEVQGSIV</sequence>
<dbReference type="GO" id="GO:0003677">
    <property type="term" value="F:DNA binding"/>
    <property type="evidence" value="ECO:0007669"/>
    <property type="project" value="InterPro"/>
</dbReference>
<dbReference type="NCBIfam" id="TIGR00616">
    <property type="entry name" value="rect"/>
    <property type="match status" value="1"/>
</dbReference>
<dbReference type="EMBL" id="UGPG01000001">
    <property type="protein sequence ID" value="STY45497.1"/>
    <property type="molecule type" value="Genomic_DNA"/>
</dbReference>